<reference evidence="2" key="1">
    <citation type="submission" date="2016-12" db="EMBL/GenBank/DDBJ databases">
        <authorList>
            <person name="Brunel B."/>
        </authorList>
    </citation>
    <scope>NUCLEOTIDE SEQUENCE [LARGE SCALE GENOMIC DNA]</scope>
</reference>
<sequence length="78" mass="8247">MGVASAHAILVLHVADHGLDGGIATQFGAWWPGLRDSSDGREDPELVAATTGVGEDAVYSLPMVFPIFRTTIGRVWPS</sequence>
<organism evidence="1 2">
    <name type="scientific">Mesorhizobium delmotii</name>
    <dbReference type="NCBI Taxonomy" id="1631247"/>
    <lineage>
        <taxon>Bacteria</taxon>
        <taxon>Pseudomonadati</taxon>
        <taxon>Pseudomonadota</taxon>
        <taxon>Alphaproteobacteria</taxon>
        <taxon>Hyphomicrobiales</taxon>
        <taxon>Phyllobacteriaceae</taxon>
        <taxon>Mesorhizobium</taxon>
    </lineage>
</organism>
<keyword evidence="2" id="KW-1185">Reference proteome</keyword>
<evidence type="ECO:0000313" key="2">
    <source>
        <dbReference type="Proteomes" id="UP000245698"/>
    </source>
</evidence>
<accession>A0A2P9AW80</accession>
<evidence type="ECO:0000313" key="1">
    <source>
        <dbReference type="EMBL" id="SJM35369.1"/>
    </source>
</evidence>
<dbReference type="Proteomes" id="UP000245698">
    <property type="component" value="Unassembled WGS sequence"/>
</dbReference>
<gene>
    <name evidence="1" type="ORF">BQ8482_760004</name>
</gene>
<dbReference type="AlphaFoldDB" id="A0A2P9AW80"/>
<proteinExistence type="predicted"/>
<name>A0A2P9AW80_9HYPH</name>
<protein>
    <submittedName>
        <fullName evidence="1">Uncharacterized protein</fullName>
    </submittedName>
</protein>
<dbReference type="EMBL" id="FUIG01000088">
    <property type="protein sequence ID" value="SJM35369.1"/>
    <property type="molecule type" value="Genomic_DNA"/>
</dbReference>